<dbReference type="AlphaFoldDB" id="A0A2A5RM10"/>
<sequence>MSFHGASNLMRFFEKQKHHLNTFILIHDSTMLSIVPSDFSNP</sequence>
<accession>A0A2A5RM10</accession>
<proteinExistence type="predicted"/>
<evidence type="ECO:0000313" key="2">
    <source>
        <dbReference type="Proteomes" id="UP000218181"/>
    </source>
</evidence>
<dbReference type="EMBL" id="JXJU01000004">
    <property type="protein sequence ID" value="PCS00323.1"/>
    <property type="molecule type" value="Genomic_DNA"/>
</dbReference>
<gene>
    <name evidence="1" type="ORF">RT41_GL001210</name>
</gene>
<keyword evidence="2" id="KW-1185">Reference proteome</keyword>
<reference evidence="1 2" key="1">
    <citation type="submission" date="2014-12" db="EMBL/GenBank/DDBJ databases">
        <title>Draft genome sequences of 10 type strains of Lactococcus.</title>
        <authorList>
            <person name="Sun Z."/>
            <person name="Zhong Z."/>
            <person name="Liu W."/>
            <person name="Zhang W."/>
            <person name="Zhang H."/>
        </authorList>
    </citation>
    <scope>NUCLEOTIDE SEQUENCE [LARGE SCALE GENOMIC DNA]</scope>
    <source>
        <strain evidence="1 2">JCM 16395</strain>
    </source>
</reference>
<evidence type="ECO:0000313" key="1">
    <source>
        <dbReference type="EMBL" id="PCS00323.1"/>
    </source>
</evidence>
<organism evidence="1 2">
    <name type="scientific">Lactococcus fujiensis JCM 16395</name>
    <dbReference type="NCBI Taxonomy" id="1291764"/>
    <lineage>
        <taxon>Bacteria</taxon>
        <taxon>Bacillati</taxon>
        <taxon>Bacillota</taxon>
        <taxon>Bacilli</taxon>
        <taxon>Lactobacillales</taxon>
        <taxon>Streptococcaceae</taxon>
        <taxon>Lactococcus</taxon>
    </lineage>
</organism>
<protein>
    <submittedName>
        <fullName evidence="1">Uncharacterized protein</fullName>
    </submittedName>
</protein>
<name>A0A2A5RM10_9LACT</name>
<dbReference type="Proteomes" id="UP000218181">
    <property type="component" value="Unassembled WGS sequence"/>
</dbReference>
<comment type="caution">
    <text evidence="1">The sequence shown here is derived from an EMBL/GenBank/DDBJ whole genome shotgun (WGS) entry which is preliminary data.</text>
</comment>